<name>A0A377LYV9_ENTCL</name>
<dbReference type="InterPro" id="IPR005196">
    <property type="entry name" value="Glyco_hydro_65_N"/>
</dbReference>
<protein>
    <submittedName>
        <fullName evidence="4">Kojibiose phosphorylase</fullName>
        <ecNumber evidence="4">2.4.1.230</ecNumber>
    </submittedName>
</protein>
<proteinExistence type="predicted"/>
<dbReference type="SUPFAM" id="SSF48208">
    <property type="entry name" value="Six-hairpin glycosidases"/>
    <property type="match status" value="1"/>
</dbReference>
<evidence type="ECO:0000259" key="3">
    <source>
        <dbReference type="Pfam" id="PF03636"/>
    </source>
</evidence>
<dbReference type="Gene3D" id="2.70.98.40">
    <property type="entry name" value="Glycoside hydrolase, family 65, N-terminal domain"/>
    <property type="match status" value="1"/>
</dbReference>
<dbReference type="SUPFAM" id="SSF74650">
    <property type="entry name" value="Galactose mutarotase-like"/>
    <property type="match status" value="1"/>
</dbReference>
<dbReference type="InterPro" id="IPR012341">
    <property type="entry name" value="6hp_glycosidase-like_sf"/>
</dbReference>
<accession>A0A377LYV9</accession>
<feature type="domain" description="Glycoside hydrolase family 65 central catalytic" evidence="2">
    <location>
        <begin position="302"/>
        <end position="341"/>
    </location>
</feature>
<dbReference type="Gene3D" id="1.50.10.10">
    <property type="match status" value="1"/>
</dbReference>
<feature type="domain" description="Glycoside hydrolase family 65 N-terminal" evidence="3">
    <location>
        <begin position="11"/>
        <end position="239"/>
    </location>
</feature>
<dbReference type="Pfam" id="PF03636">
    <property type="entry name" value="Glyco_hydro_65N"/>
    <property type="match status" value="1"/>
</dbReference>
<dbReference type="InterPro" id="IPR011013">
    <property type="entry name" value="Gal_mutarotase_sf_dom"/>
</dbReference>
<dbReference type="Pfam" id="PF03632">
    <property type="entry name" value="Glyco_hydro_65m"/>
    <property type="match status" value="1"/>
</dbReference>
<dbReference type="EC" id="2.4.1.230" evidence="4"/>
<evidence type="ECO:0000313" key="4">
    <source>
        <dbReference type="EMBL" id="STQ11567.1"/>
    </source>
</evidence>
<dbReference type="Proteomes" id="UP000255106">
    <property type="component" value="Unassembled WGS sequence"/>
</dbReference>
<dbReference type="PANTHER" id="PTHR11051">
    <property type="entry name" value="GLYCOSYL HYDROLASE-RELATED"/>
    <property type="match status" value="1"/>
</dbReference>
<keyword evidence="4" id="KW-0808">Transferase</keyword>
<feature type="compositionally biased region" description="Basic residues" evidence="1">
    <location>
        <begin position="388"/>
        <end position="397"/>
    </location>
</feature>
<evidence type="ECO:0000313" key="5">
    <source>
        <dbReference type="Proteomes" id="UP000255106"/>
    </source>
</evidence>
<dbReference type="GO" id="GO:0005975">
    <property type="term" value="P:carbohydrate metabolic process"/>
    <property type="evidence" value="ECO:0007669"/>
    <property type="project" value="InterPro"/>
</dbReference>
<feature type="region of interest" description="Disordered" evidence="1">
    <location>
        <begin position="373"/>
        <end position="403"/>
    </location>
</feature>
<dbReference type="AlphaFoldDB" id="A0A377LYV9"/>
<dbReference type="GO" id="GO:0030246">
    <property type="term" value="F:carbohydrate binding"/>
    <property type="evidence" value="ECO:0007669"/>
    <property type="project" value="InterPro"/>
</dbReference>
<sequence length="444" mass="49526">MLNLSVLNDPGFCPHSLNKYASIMACGNGYMGIRAAHEENYTQQNRGMYLAGLYHRAGRNETNELINVPDIIGMDIELDGINFTLLSGEIIDWQRELDFANGELRRRVVWRSADGKRYRVESRRFVSLDQLPLVAMQLSVTPLDASSDVMLSTGIDATQTNSGRQHLDEISVRVFDQHYMQGVYETQDRAADVVISACCRLSTTSDSCFTAKNRRITVHHAVKVAQGDTVTLEKLVWVTHRSDKALSQDTFARNALAELKTCATRGYAALLESAACAWKKVWHDCRVDVTSTEHQDQLALDYAVWHLTAMTPAHDERSSIAAKGLTGEGYKGHVFWDTEISCCLSISLPDQKLPVVCCATGGLTCRGRGKKHAGKAGLAPCSPGRVPRAVRKRRRNSQRSTSARAYVRKWPPRWLNIISWRISRGPLSPTGRQRTMMPLCAMKA</sequence>
<dbReference type="GO" id="GO:0004553">
    <property type="term" value="F:hydrolase activity, hydrolyzing O-glycosyl compounds"/>
    <property type="evidence" value="ECO:0007669"/>
    <property type="project" value="TreeGrafter"/>
</dbReference>
<evidence type="ECO:0000259" key="2">
    <source>
        <dbReference type="Pfam" id="PF03632"/>
    </source>
</evidence>
<dbReference type="EMBL" id="UGJB01000004">
    <property type="protein sequence ID" value="STQ11567.1"/>
    <property type="molecule type" value="Genomic_DNA"/>
</dbReference>
<dbReference type="InterPro" id="IPR008928">
    <property type="entry name" value="6-hairpin_glycosidase_sf"/>
</dbReference>
<gene>
    <name evidence="4" type="primary">kojP_1</name>
    <name evidence="4" type="ORF">NCTC10005_04346</name>
</gene>
<dbReference type="GO" id="GO:0033831">
    <property type="term" value="F:kojibiose phosphorylase activity"/>
    <property type="evidence" value="ECO:0007669"/>
    <property type="project" value="UniProtKB-EC"/>
</dbReference>
<keyword evidence="4" id="KW-0328">Glycosyltransferase</keyword>
<reference evidence="4 5" key="1">
    <citation type="submission" date="2018-06" db="EMBL/GenBank/DDBJ databases">
        <authorList>
            <consortium name="Pathogen Informatics"/>
            <person name="Doyle S."/>
        </authorList>
    </citation>
    <scope>NUCLEOTIDE SEQUENCE [LARGE SCALE GENOMIC DNA]</scope>
    <source>
        <strain evidence="4 5">NCTC10005</strain>
    </source>
</reference>
<dbReference type="PANTHER" id="PTHR11051:SF8">
    <property type="entry name" value="PROTEIN-GLUCOSYLGALACTOSYLHYDROXYLYSINE GLUCOSIDASE"/>
    <property type="match status" value="1"/>
</dbReference>
<organism evidence="4 5">
    <name type="scientific">Enterobacter cloacae</name>
    <dbReference type="NCBI Taxonomy" id="550"/>
    <lineage>
        <taxon>Bacteria</taxon>
        <taxon>Pseudomonadati</taxon>
        <taxon>Pseudomonadota</taxon>
        <taxon>Gammaproteobacteria</taxon>
        <taxon>Enterobacterales</taxon>
        <taxon>Enterobacteriaceae</taxon>
        <taxon>Enterobacter</taxon>
        <taxon>Enterobacter cloacae complex</taxon>
    </lineage>
</organism>
<dbReference type="InterPro" id="IPR037018">
    <property type="entry name" value="GH65_N"/>
</dbReference>
<dbReference type="InterPro" id="IPR005195">
    <property type="entry name" value="Glyco_hydro_65_M"/>
</dbReference>
<evidence type="ECO:0000256" key="1">
    <source>
        <dbReference type="SAM" id="MobiDB-lite"/>
    </source>
</evidence>